<dbReference type="GO" id="GO:0000976">
    <property type="term" value="F:transcription cis-regulatory region binding"/>
    <property type="evidence" value="ECO:0007669"/>
    <property type="project" value="TreeGrafter"/>
</dbReference>
<dbReference type="AlphaFoldDB" id="A0A6I5RV07"/>
<keyword evidence="3" id="KW-0804">Transcription</keyword>
<evidence type="ECO:0000313" key="8">
    <source>
        <dbReference type="Proteomes" id="UP000471751"/>
    </source>
</evidence>
<keyword evidence="1" id="KW-0805">Transcription regulation</keyword>
<dbReference type="InterPro" id="IPR001647">
    <property type="entry name" value="HTH_TetR"/>
</dbReference>
<proteinExistence type="predicted"/>
<dbReference type="PROSITE" id="PS50977">
    <property type="entry name" value="HTH_TETR_2"/>
    <property type="match status" value="1"/>
</dbReference>
<dbReference type="SUPFAM" id="SSF46689">
    <property type="entry name" value="Homeodomain-like"/>
    <property type="match status" value="1"/>
</dbReference>
<evidence type="ECO:0000256" key="1">
    <source>
        <dbReference type="ARBA" id="ARBA00023015"/>
    </source>
</evidence>
<dbReference type="InterPro" id="IPR050109">
    <property type="entry name" value="HTH-type_TetR-like_transc_reg"/>
</dbReference>
<dbReference type="InterPro" id="IPR009057">
    <property type="entry name" value="Homeodomain-like_sf"/>
</dbReference>
<evidence type="ECO:0000313" key="7">
    <source>
        <dbReference type="EMBL" id="NES11261.1"/>
    </source>
</evidence>
<evidence type="ECO:0000259" key="5">
    <source>
        <dbReference type="PROSITE" id="PS01124"/>
    </source>
</evidence>
<accession>A0A6I5RV07</accession>
<feature type="domain" description="HTH araC/xylS-type" evidence="5">
    <location>
        <begin position="1"/>
        <end position="54"/>
    </location>
</feature>
<organism evidence="7 8">
    <name type="scientific">Pseudomonas laurentiana</name>
    <dbReference type="NCBI Taxonomy" id="2364649"/>
    <lineage>
        <taxon>Bacteria</taxon>
        <taxon>Pseudomonadati</taxon>
        <taxon>Pseudomonadota</taxon>
        <taxon>Gammaproteobacteria</taxon>
        <taxon>Pseudomonadales</taxon>
        <taxon>Pseudomonadaceae</taxon>
        <taxon>Pseudomonas</taxon>
    </lineage>
</organism>
<dbReference type="InterPro" id="IPR018060">
    <property type="entry name" value="HTH_AraC"/>
</dbReference>
<sequence length="198" mass="21913">MIKKRMGREEKQHITREKLFEAALELMVSKGFHAASVSDIAETAGFSKGAFFSNFSSKADLLLCLAQRFKGAEIERLSATVNASESAEALEHGLSLYIDSLKHNKACVIIDVELQLLAARDTTFAPHYHALHKQHSEALGVLIERIFNQAGKQVPLERSMLARVFTSLVEGLILQCHEDPAQEIKLVWSALMQSAPAL</sequence>
<dbReference type="EMBL" id="JAAHBT010000226">
    <property type="protein sequence ID" value="NES11261.1"/>
    <property type="molecule type" value="Genomic_DNA"/>
</dbReference>
<comment type="caution">
    <text evidence="7">The sequence shown here is derived from an EMBL/GenBank/DDBJ whole genome shotgun (WGS) entry which is preliminary data.</text>
</comment>
<evidence type="ECO:0000256" key="4">
    <source>
        <dbReference type="PROSITE-ProRule" id="PRU00335"/>
    </source>
</evidence>
<feature type="DNA-binding region" description="H-T-H motif" evidence="4">
    <location>
        <begin position="36"/>
        <end position="55"/>
    </location>
</feature>
<dbReference type="GO" id="GO:0003700">
    <property type="term" value="F:DNA-binding transcription factor activity"/>
    <property type="evidence" value="ECO:0007669"/>
    <property type="project" value="InterPro"/>
</dbReference>
<evidence type="ECO:0000256" key="2">
    <source>
        <dbReference type="ARBA" id="ARBA00023125"/>
    </source>
</evidence>
<reference evidence="7 8" key="1">
    <citation type="submission" date="2020-02" db="EMBL/GenBank/DDBJ databases">
        <title>Broccoli isolated Pseudomonas sp.</title>
        <authorList>
            <person name="Fujikawa T."/>
            <person name="Sawada H."/>
        </authorList>
    </citation>
    <scope>NUCLEOTIDE SEQUENCE [LARGE SCALE GENOMIC DNA]</scope>
    <source>
        <strain evidence="7 8">JCM 32154</strain>
    </source>
</reference>
<feature type="domain" description="HTH tetR-type" evidence="6">
    <location>
        <begin position="13"/>
        <end position="73"/>
    </location>
</feature>
<dbReference type="Pfam" id="PF00440">
    <property type="entry name" value="TetR_N"/>
    <property type="match status" value="1"/>
</dbReference>
<dbReference type="PROSITE" id="PS01124">
    <property type="entry name" value="HTH_ARAC_FAMILY_2"/>
    <property type="match status" value="1"/>
</dbReference>
<keyword evidence="2 4" id="KW-0238">DNA-binding</keyword>
<dbReference type="PRINTS" id="PR00455">
    <property type="entry name" value="HTHTETR"/>
</dbReference>
<dbReference type="Proteomes" id="UP000471751">
    <property type="component" value="Unassembled WGS sequence"/>
</dbReference>
<name>A0A6I5RV07_9PSED</name>
<dbReference type="Gene3D" id="1.10.357.10">
    <property type="entry name" value="Tetracycline Repressor, domain 2"/>
    <property type="match status" value="1"/>
</dbReference>
<evidence type="ECO:0000259" key="6">
    <source>
        <dbReference type="PROSITE" id="PS50977"/>
    </source>
</evidence>
<evidence type="ECO:0000256" key="3">
    <source>
        <dbReference type="ARBA" id="ARBA00023163"/>
    </source>
</evidence>
<dbReference type="PANTHER" id="PTHR30055">
    <property type="entry name" value="HTH-TYPE TRANSCRIPTIONAL REGULATOR RUTR"/>
    <property type="match status" value="1"/>
</dbReference>
<gene>
    <name evidence="7" type="ORF">G3O07_18405</name>
</gene>
<keyword evidence="8" id="KW-1185">Reference proteome</keyword>
<dbReference type="RefSeq" id="WP_163938710.1">
    <property type="nucleotide sequence ID" value="NZ_BMQU01000003.1"/>
</dbReference>
<protein>
    <submittedName>
        <fullName evidence="7">TetR/AcrR family transcriptional regulator</fullName>
    </submittedName>
</protein>
<dbReference type="PANTHER" id="PTHR30055:SF234">
    <property type="entry name" value="HTH-TYPE TRANSCRIPTIONAL REGULATOR BETI"/>
    <property type="match status" value="1"/>
</dbReference>